<evidence type="ECO:0000313" key="2">
    <source>
        <dbReference type="EMBL" id="TEB34447.1"/>
    </source>
</evidence>
<dbReference type="AlphaFoldDB" id="A0A4Y7TJT4"/>
<comment type="caution">
    <text evidence="2">The sequence shown here is derived from an EMBL/GenBank/DDBJ whole genome shotgun (WGS) entry which is preliminary data.</text>
</comment>
<feature type="compositionally biased region" description="Basic and acidic residues" evidence="1">
    <location>
        <begin position="125"/>
        <end position="151"/>
    </location>
</feature>
<dbReference type="EMBL" id="QPFP01000009">
    <property type="protein sequence ID" value="TEB34447.1"/>
    <property type="molecule type" value="Genomic_DNA"/>
</dbReference>
<feature type="compositionally biased region" description="Low complexity" evidence="1">
    <location>
        <begin position="166"/>
        <end position="176"/>
    </location>
</feature>
<name>A0A4Y7TJT4_COPMI</name>
<keyword evidence="3" id="KW-1185">Reference proteome</keyword>
<proteinExistence type="predicted"/>
<gene>
    <name evidence="2" type="ORF">FA13DRAFT_1788881</name>
</gene>
<feature type="compositionally biased region" description="Acidic residues" evidence="1">
    <location>
        <begin position="247"/>
        <end position="260"/>
    </location>
</feature>
<dbReference type="Proteomes" id="UP000298030">
    <property type="component" value="Unassembled WGS sequence"/>
</dbReference>
<feature type="compositionally biased region" description="Low complexity" evidence="1">
    <location>
        <begin position="23"/>
        <end position="32"/>
    </location>
</feature>
<reference evidence="2 3" key="1">
    <citation type="journal article" date="2019" name="Nat. Ecol. Evol.">
        <title>Megaphylogeny resolves global patterns of mushroom evolution.</title>
        <authorList>
            <person name="Varga T."/>
            <person name="Krizsan K."/>
            <person name="Foldi C."/>
            <person name="Dima B."/>
            <person name="Sanchez-Garcia M."/>
            <person name="Sanchez-Ramirez S."/>
            <person name="Szollosi G.J."/>
            <person name="Szarkandi J.G."/>
            <person name="Papp V."/>
            <person name="Albert L."/>
            <person name="Andreopoulos W."/>
            <person name="Angelini C."/>
            <person name="Antonin V."/>
            <person name="Barry K.W."/>
            <person name="Bougher N.L."/>
            <person name="Buchanan P."/>
            <person name="Buyck B."/>
            <person name="Bense V."/>
            <person name="Catcheside P."/>
            <person name="Chovatia M."/>
            <person name="Cooper J."/>
            <person name="Damon W."/>
            <person name="Desjardin D."/>
            <person name="Finy P."/>
            <person name="Geml J."/>
            <person name="Haridas S."/>
            <person name="Hughes K."/>
            <person name="Justo A."/>
            <person name="Karasinski D."/>
            <person name="Kautmanova I."/>
            <person name="Kiss B."/>
            <person name="Kocsube S."/>
            <person name="Kotiranta H."/>
            <person name="LaButti K.M."/>
            <person name="Lechner B.E."/>
            <person name="Liimatainen K."/>
            <person name="Lipzen A."/>
            <person name="Lukacs Z."/>
            <person name="Mihaltcheva S."/>
            <person name="Morgado L.N."/>
            <person name="Niskanen T."/>
            <person name="Noordeloos M.E."/>
            <person name="Ohm R.A."/>
            <person name="Ortiz-Santana B."/>
            <person name="Ovrebo C."/>
            <person name="Racz N."/>
            <person name="Riley R."/>
            <person name="Savchenko A."/>
            <person name="Shiryaev A."/>
            <person name="Soop K."/>
            <person name="Spirin V."/>
            <person name="Szebenyi C."/>
            <person name="Tomsovsky M."/>
            <person name="Tulloss R.E."/>
            <person name="Uehling J."/>
            <person name="Grigoriev I.V."/>
            <person name="Vagvolgyi C."/>
            <person name="Papp T."/>
            <person name="Martin F.M."/>
            <person name="Miettinen O."/>
            <person name="Hibbett D.S."/>
            <person name="Nagy L.G."/>
        </authorList>
    </citation>
    <scope>NUCLEOTIDE SEQUENCE [LARGE SCALE GENOMIC DNA]</scope>
    <source>
        <strain evidence="2 3">FP101781</strain>
    </source>
</reference>
<evidence type="ECO:0000256" key="1">
    <source>
        <dbReference type="SAM" id="MobiDB-lite"/>
    </source>
</evidence>
<protein>
    <submittedName>
        <fullName evidence="2">Uncharacterized protein</fullName>
    </submittedName>
</protein>
<sequence length="293" mass="31556">MSGGSLPRRVLPPSEDEGENEFAAPPAATAAPSRTGAYNPDQTFNFDESAMDLSMSILGTRDGPRRVPMRQALPRTDPAVAAAARRLALAHSIGRSNKRDESGSERTASPQEGRGGMADATFTLDDLRSDREGRERESMSVGERRAERSSGVEEELDATPRRTPRRTSPAKPTPTRTIKRRRSTLDQELRRSSIASSIAISATGNASFSMLTGEELPPGMLEDDDDDTVNFLKRMGEGEGGRYEFGLGDEDGDEDDFGPLEDEHMYVGVGTRPKTGGFLAHGGAGGPAVWTEV</sequence>
<accession>A0A4Y7TJT4</accession>
<evidence type="ECO:0000313" key="3">
    <source>
        <dbReference type="Proteomes" id="UP000298030"/>
    </source>
</evidence>
<dbReference type="OrthoDB" id="10529647at2759"/>
<feature type="compositionally biased region" description="Low complexity" evidence="1">
    <location>
        <begin position="72"/>
        <end position="90"/>
    </location>
</feature>
<feature type="region of interest" description="Disordered" evidence="1">
    <location>
        <begin position="1"/>
        <end position="190"/>
    </location>
</feature>
<feature type="region of interest" description="Disordered" evidence="1">
    <location>
        <begin position="237"/>
        <end position="261"/>
    </location>
</feature>
<organism evidence="2 3">
    <name type="scientific">Coprinellus micaceus</name>
    <name type="common">Glistening ink-cap mushroom</name>
    <name type="synonym">Coprinus micaceus</name>
    <dbReference type="NCBI Taxonomy" id="71717"/>
    <lineage>
        <taxon>Eukaryota</taxon>
        <taxon>Fungi</taxon>
        <taxon>Dikarya</taxon>
        <taxon>Basidiomycota</taxon>
        <taxon>Agaricomycotina</taxon>
        <taxon>Agaricomycetes</taxon>
        <taxon>Agaricomycetidae</taxon>
        <taxon>Agaricales</taxon>
        <taxon>Agaricineae</taxon>
        <taxon>Psathyrellaceae</taxon>
        <taxon>Coprinellus</taxon>
    </lineage>
</organism>